<protein>
    <submittedName>
        <fullName evidence="2">Uncharacterized protein</fullName>
    </submittedName>
</protein>
<reference evidence="2" key="2">
    <citation type="submission" date="2025-08" db="UniProtKB">
        <authorList>
            <consortium name="RefSeq"/>
        </authorList>
    </citation>
    <scope>IDENTIFICATION</scope>
</reference>
<sequence>MGMEVKTPGELGRIAGVILGETGERESRPYGQIADQPVNQFEIESQRRKTAQKRSLSGEIMHHASATTGQAVITALLTGHTQCITASRTTDRLLRNPMWPAPLGFAPGTSWAAFRRPSHSVVLAGNEGGPQGEGESGGRTVSSSLVHRGKTKPALLVMEEESDLIFKRADDGIGWSWRNCVIALRNEVMLSGLIWQAAIYTSHVYGVPISIDSR</sequence>
<proteinExistence type="predicted"/>
<dbReference type="AlphaFoldDB" id="A0AAJ8BV20"/>
<reference evidence="2" key="1">
    <citation type="submission" date="2025-02" db="EMBL/GenBank/DDBJ databases">
        <authorList>
            <consortium name="NCBI Genome Project"/>
        </authorList>
    </citation>
    <scope>NUCLEOTIDE SEQUENCE</scope>
</reference>
<accession>A0AAJ8BV20</accession>
<evidence type="ECO:0000256" key="1">
    <source>
        <dbReference type="SAM" id="MobiDB-lite"/>
    </source>
</evidence>
<feature type="compositionally biased region" description="Gly residues" evidence="1">
    <location>
        <begin position="126"/>
        <end position="137"/>
    </location>
</feature>
<dbReference type="RefSeq" id="XP_059602790.1">
    <property type="nucleotide sequence ID" value="XM_059745355.1"/>
</dbReference>
<name>A0AAJ8BV20_ASPNG</name>
<feature type="region of interest" description="Disordered" evidence="1">
    <location>
        <begin position="126"/>
        <end position="146"/>
    </location>
</feature>
<organism evidence="2">
    <name type="scientific">Aspergillus niger</name>
    <dbReference type="NCBI Taxonomy" id="5061"/>
    <lineage>
        <taxon>Eukaryota</taxon>
        <taxon>Fungi</taxon>
        <taxon>Dikarya</taxon>
        <taxon>Ascomycota</taxon>
        <taxon>Pezizomycotina</taxon>
        <taxon>Eurotiomycetes</taxon>
        <taxon>Eurotiomycetidae</taxon>
        <taxon>Eurotiales</taxon>
        <taxon>Aspergillaceae</taxon>
        <taxon>Aspergillus</taxon>
        <taxon>Aspergillus subgen. Circumdati</taxon>
    </lineage>
</organism>
<evidence type="ECO:0000313" key="2">
    <source>
        <dbReference type="RefSeq" id="XP_059602790.1"/>
    </source>
</evidence>
<dbReference type="KEGG" id="ang:An16g08660"/>
<gene>
    <name evidence="2" type="ORF">An16g08660</name>
</gene>
<dbReference type="VEuPathDB" id="FungiDB:An16g08660"/>
<dbReference type="GeneID" id="84593532"/>